<dbReference type="EMBL" id="LAZR01000421">
    <property type="protein sequence ID" value="KKN69686.1"/>
    <property type="molecule type" value="Genomic_DNA"/>
</dbReference>
<dbReference type="Gene3D" id="2.40.50.140">
    <property type="entry name" value="Nucleic acid-binding proteins"/>
    <property type="match status" value="1"/>
</dbReference>
<evidence type="ECO:0008006" key="2">
    <source>
        <dbReference type="Google" id="ProtNLM"/>
    </source>
</evidence>
<reference evidence="1" key="1">
    <citation type="journal article" date="2015" name="Nature">
        <title>Complex archaea that bridge the gap between prokaryotes and eukaryotes.</title>
        <authorList>
            <person name="Spang A."/>
            <person name="Saw J.H."/>
            <person name="Jorgensen S.L."/>
            <person name="Zaremba-Niedzwiedzka K."/>
            <person name="Martijn J."/>
            <person name="Lind A.E."/>
            <person name="van Eijk R."/>
            <person name="Schleper C."/>
            <person name="Guy L."/>
            <person name="Ettema T.J."/>
        </authorList>
    </citation>
    <scope>NUCLEOTIDE SEQUENCE</scope>
</reference>
<dbReference type="AlphaFoldDB" id="A0A0F9V812"/>
<name>A0A0F9V812_9ZZZZ</name>
<protein>
    <recommendedName>
        <fullName evidence="2">OB domain-containing protein</fullName>
    </recommendedName>
</protein>
<proteinExistence type="predicted"/>
<comment type="caution">
    <text evidence="1">The sequence shown here is derived from an EMBL/GenBank/DDBJ whole genome shotgun (WGS) entry which is preliminary data.</text>
</comment>
<accession>A0A0F9V812</accession>
<sequence>MNEQMRFKRNPAIHCWIKHIKESLYNENERSFYSIFGKVKRIRLIATIIKKSEELMGNDEFGFDNDKEDSIRLLYDLDDGSGLIRAFIDNKEPENFNDYDKGDIVDVVGLISKRSDLIVLRTEIIKKVVTPNYILLRNAEILNRIKSGDIQKIPNSSDLGKVSENIAKDIEVNSLFENDIEIDELKEKIFSVIKVHSSSGTGIDFGELSKELKIPDIELRTYLNDLLLESRIYESDHDKYESY</sequence>
<organism evidence="1">
    <name type="scientific">marine sediment metagenome</name>
    <dbReference type="NCBI Taxonomy" id="412755"/>
    <lineage>
        <taxon>unclassified sequences</taxon>
        <taxon>metagenomes</taxon>
        <taxon>ecological metagenomes</taxon>
    </lineage>
</organism>
<evidence type="ECO:0000313" key="1">
    <source>
        <dbReference type="EMBL" id="KKN69686.1"/>
    </source>
</evidence>
<gene>
    <name evidence="1" type="ORF">LCGC14_0438760</name>
</gene>
<dbReference type="InterPro" id="IPR012340">
    <property type="entry name" value="NA-bd_OB-fold"/>
</dbReference>